<proteinExistence type="predicted"/>
<accession>A0ABQ5XBK6</accession>
<dbReference type="InterPro" id="IPR037407">
    <property type="entry name" value="MLP_fam"/>
</dbReference>
<dbReference type="InterPro" id="IPR038020">
    <property type="entry name" value="MbtH-like_sf"/>
</dbReference>
<evidence type="ECO:0000313" key="3">
    <source>
        <dbReference type="Proteomes" id="UP001156627"/>
    </source>
</evidence>
<dbReference type="PANTHER" id="PTHR38444">
    <property type="entry name" value="ENTEROBACTIN BIOSYNTHESIS PROTEIN YBDZ"/>
    <property type="match status" value="1"/>
</dbReference>
<keyword evidence="3" id="KW-1185">Reference proteome</keyword>
<dbReference type="Pfam" id="PF03621">
    <property type="entry name" value="MbtH"/>
    <property type="match status" value="1"/>
</dbReference>
<dbReference type="InterPro" id="IPR005153">
    <property type="entry name" value="MbtH-like_dom"/>
</dbReference>
<reference evidence="3" key="1">
    <citation type="journal article" date="2019" name="Int. J. Syst. Evol. Microbiol.">
        <title>The Global Catalogue of Microorganisms (GCM) 10K type strain sequencing project: providing services to taxonomists for standard genome sequencing and annotation.</title>
        <authorList>
            <consortium name="The Broad Institute Genomics Platform"/>
            <consortium name="The Broad Institute Genome Sequencing Center for Infectious Disease"/>
            <person name="Wu L."/>
            <person name="Ma J."/>
        </authorList>
    </citation>
    <scope>NUCLEOTIDE SEQUENCE [LARGE SCALE GENOMIC DNA]</scope>
    <source>
        <strain evidence="3">NBRC 111981</strain>
    </source>
</reference>
<comment type="caution">
    <text evidence="2">The sequence shown here is derived from an EMBL/GenBank/DDBJ whole genome shotgun (WGS) entry which is preliminary data.</text>
</comment>
<evidence type="ECO:0000313" key="2">
    <source>
        <dbReference type="EMBL" id="GLQ87915.1"/>
    </source>
</evidence>
<dbReference type="EMBL" id="BSOA01000013">
    <property type="protein sequence ID" value="GLQ87915.1"/>
    <property type="molecule type" value="Genomic_DNA"/>
</dbReference>
<dbReference type="PANTHER" id="PTHR38444:SF1">
    <property type="entry name" value="ENTEROBACTIN BIOSYNTHESIS PROTEIN YBDZ"/>
    <property type="match status" value="1"/>
</dbReference>
<evidence type="ECO:0000259" key="1">
    <source>
        <dbReference type="SMART" id="SM00923"/>
    </source>
</evidence>
<dbReference type="SMART" id="SM00923">
    <property type="entry name" value="MbtH"/>
    <property type="match status" value="1"/>
</dbReference>
<protein>
    <recommendedName>
        <fullName evidence="1">MbtH-like domain-containing protein</fullName>
    </recommendedName>
</protein>
<gene>
    <name evidence="2" type="ORF">GCM10007898_14830</name>
</gene>
<sequence length="197" mass="22191">MANEENDPFDTYKVVINHEEQYSIWPAERDNPPGWRDGGKQGTKQECLDYIGEVWTDMRPLSLRKKMEEWRTNPPPPVVEPDPLPEGKTLVERLSDGDHPIRTNLRPENTAQAVKRCLDRGYIHLHFPNTHGGTELGVRLLVEQCDWSAANFESAIGSIHLVGELTLDMVKVQCIANLDLATLQGSGRLQPLSEALT</sequence>
<dbReference type="Gene3D" id="2.40.250.10">
    <property type="entry name" value="Core binding factor, beta subunit"/>
    <property type="match status" value="1"/>
</dbReference>
<dbReference type="RefSeq" id="WP_284331362.1">
    <property type="nucleotide sequence ID" value="NZ_BSOA01000013.1"/>
</dbReference>
<name>A0ABQ5XBK6_9GAMM</name>
<organism evidence="2 3">
    <name type="scientific">Dyella flagellata</name>
    <dbReference type="NCBI Taxonomy" id="1867833"/>
    <lineage>
        <taxon>Bacteria</taxon>
        <taxon>Pseudomonadati</taxon>
        <taxon>Pseudomonadota</taxon>
        <taxon>Gammaproteobacteria</taxon>
        <taxon>Lysobacterales</taxon>
        <taxon>Rhodanobacteraceae</taxon>
        <taxon>Dyella</taxon>
    </lineage>
</organism>
<dbReference type="Proteomes" id="UP001156627">
    <property type="component" value="Unassembled WGS sequence"/>
</dbReference>
<feature type="domain" description="MbtH-like" evidence="1">
    <location>
        <begin position="3"/>
        <end position="53"/>
    </location>
</feature>
<dbReference type="InterPro" id="IPR036552">
    <property type="entry name" value="CBF_bsu_sf"/>
</dbReference>
<dbReference type="Gene3D" id="3.90.820.10">
    <property type="entry name" value="Structural Genomics, Unknown Function 30-nov-00 1gh9 Mol_id"/>
    <property type="match status" value="1"/>
</dbReference>
<dbReference type="SUPFAM" id="SSF160582">
    <property type="entry name" value="MbtH-like"/>
    <property type="match status" value="1"/>
</dbReference>